<feature type="transmembrane region" description="Helical" evidence="2">
    <location>
        <begin position="141"/>
        <end position="164"/>
    </location>
</feature>
<gene>
    <name evidence="4" type="ORF">ACFQWB_12115</name>
</gene>
<evidence type="ECO:0000256" key="2">
    <source>
        <dbReference type="SAM" id="Phobius"/>
    </source>
</evidence>
<dbReference type="PANTHER" id="PTHR42709">
    <property type="entry name" value="ALKALINE PHOSPHATASE LIKE PROTEIN"/>
    <property type="match status" value="1"/>
</dbReference>
<feature type="transmembrane region" description="Helical" evidence="2">
    <location>
        <begin position="12"/>
        <end position="31"/>
    </location>
</feature>
<dbReference type="EMBL" id="JBHTGQ010000027">
    <property type="protein sequence ID" value="MFC7750665.1"/>
    <property type="molecule type" value="Genomic_DNA"/>
</dbReference>
<keyword evidence="5" id="KW-1185">Reference proteome</keyword>
<accession>A0ABW2V799</accession>
<reference evidence="5" key="1">
    <citation type="journal article" date="2019" name="Int. J. Syst. Evol. Microbiol.">
        <title>The Global Catalogue of Microorganisms (GCM) 10K type strain sequencing project: providing services to taxonomists for standard genome sequencing and annotation.</title>
        <authorList>
            <consortium name="The Broad Institute Genomics Platform"/>
            <consortium name="The Broad Institute Genome Sequencing Center for Infectious Disease"/>
            <person name="Wu L."/>
            <person name="Ma J."/>
        </authorList>
    </citation>
    <scope>NUCLEOTIDE SEQUENCE [LARGE SCALE GENOMIC DNA]</scope>
    <source>
        <strain evidence="5">JCM 18657</strain>
    </source>
</reference>
<keyword evidence="2" id="KW-0812">Transmembrane</keyword>
<protein>
    <submittedName>
        <fullName evidence="4">DedA family protein</fullName>
    </submittedName>
</protein>
<dbReference type="InterPro" id="IPR032816">
    <property type="entry name" value="VTT_dom"/>
</dbReference>
<feature type="domain" description="VTT" evidence="3">
    <location>
        <begin position="30"/>
        <end position="161"/>
    </location>
</feature>
<evidence type="ECO:0000256" key="1">
    <source>
        <dbReference type="ARBA" id="ARBA00010792"/>
    </source>
</evidence>
<sequence length="206" mass="23200">MLDWILGVISVYRYWALFGLLGFGMVGLPVPDETLMTFAGYLTSLPKGAPAYLNYSATLAVCFAGSLSGMTVSYWIGRKLGRPFLDKYGRWVRLSEKRLRQAEAWFQRYGSWTVSFGYWVPGVRQFTCYIAGISRIPFGRYLAYAGGGALVWCVTFVTLGHIIGENWRAIMETIHAYAGWFAAAVTVLVAVAAAIWLRFFRRKLWG</sequence>
<comment type="similarity">
    <text evidence="1">Belongs to the DedA family.</text>
</comment>
<feature type="transmembrane region" description="Helical" evidence="2">
    <location>
        <begin position="51"/>
        <end position="77"/>
    </location>
</feature>
<dbReference type="Proteomes" id="UP001596528">
    <property type="component" value="Unassembled WGS sequence"/>
</dbReference>
<comment type="caution">
    <text evidence="4">The sequence shown here is derived from an EMBL/GenBank/DDBJ whole genome shotgun (WGS) entry which is preliminary data.</text>
</comment>
<proteinExistence type="inferred from homology"/>
<evidence type="ECO:0000313" key="5">
    <source>
        <dbReference type="Proteomes" id="UP001596528"/>
    </source>
</evidence>
<dbReference type="InterPro" id="IPR051311">
    <property type="entry name" value="DedA_domain"/>
</dbReference>
<evidence type="ECO:0000313" key="4">
    <source>
        <dbReference type="EMBL" id="MFC7750665.1"/>
    </source>
</evidence>
<evidence type="ECO:0000259" key="3">
    <source>
        <dbReference type="Pfam" id="PF09335"/>
    </source>
</evidence>
<keyword evidence="2" id="KW-1133">Transmembrane helix</keyword>
<keyword evidence="2" id="KW-0472">Membrane</keyword>
<organism evidence="4 5">
    <name type="scientific">Paenibacillus thermoaerophilus</name>
    <dbReference type="NCBI Taxonomy" id="1215385"/>
    <lineage>
        <taxon>Bacteria</taxon>
        <taxon>Bacillati</taxon>
        <taxon>Bacillota</taxon>
        <taxon>Bacilli</taxon>
        <taxon>Bacillales</taxon>
        <taxon>Paenibacillaceae</taxon>
        <taxon>Paenibacillus</taxon>
    </lineage>
</organism>
<feature type="transmembrane region" description="Helical" evidence="2">
    <location>
        <begin position="176"/>
        <end position="197"/>
    </location>
</feature>
<dbReference type="PANTHER" id="PTHR42709:SF9">
    <property type="entry name" value="ALKALINE PHOSPHATASE LIKE PROTEIN"/>
    <property type="match status" value="1"/>
</dbReference>
<dbReference type="RefSeq" id="WP_246068162.1">
    <property type="nucleotide sequence ID" value="NZ_JBHTGQ010000027.1"/>
</dbReference>
<name>A0ABW2V799_9BACL</name>
<dbReference type="Pfam" id="PF09335">
    <property type="entry name" value="VTT_dom"/>
    <property type="match status" value="1"/>
</dbReference>